<keyword evidence="2" id="KW-1185">Reference proteome</keyword>
<sequence length="138" mass="15084">MVVLLHTQCSVCLSTSWNSQPPIVIEHSSGLSLAGCADSHPPKTFGEKVKIVVGDKLTDRIVHVSDRIYTDLSLYTDLSVGPSQRGMGSRCLSSTPTSPELEQRGVILVLKEAIQEDKVKMDKWREKDEDGNGANGYV</sequence>
<name>A0AAW0GKT7_9APHY</name>
<proteinExistence type="predicted"/>
<reference evidence="1 2" key="1">
    <citation type="submission" date="2022-09" db="EMBL/GenBank/DDBJ databases">
        <authorList>
            <person name="Palmer J.M."/>
        </authorList>
    </citation>
    <scope>NUCLEOTIDE SEQUENCE [LARGE SCALE GENOMIC DNA]</scope>
    <source>
        <strain evidence="1 2">DSM 7382</strain>
    </source>
</reference>
<dbReference type="AlphaFoldDB" id="A0AAW0GKT7"/>
<dbReference type="Proteomes" id="UP001385951">
    <property type="component" value="Unassembled WGS sequence"/>
</dbReference>
<protein>
    <submittedName>
        <fullName evidence="1">Uncharacterized protein</fullName>
    </submittedName>
</protein>
<comment type="caution">
    <text evidence="1">The sequence shown here is derived from an EMBL/GenBank/DDBJ whole genome shotgun (WGS) entry which is preliminary data.</text>
</comment>
<gene>
    <name evidence="1" type="ORF">QCA50_002848</name>
</gene>
<accession>A0AAW0GKT7</accession>
<evidence type="ECO:0000313" key="2">
    <source>
        <dbReference type="Proteomes" id="UP001385951"/>
    </source>
</evidence>
<evidence type="ECO:0000313" key="1">
    <source>
        <dbReference type="EMBL" id="KAK7693281.1"/>
    </source>
</evidence>
<dbReference type="EMBL" id="JASBNA010000003">
    <property type="protein sequence ID" value="KAK7693281.1"/>
    <property type="molecule type" value="Genomic_DNA"/>
</dbReference>
<organism evidence="1 2">
    <name type="scientific">Cerrena zonata</name>
    <dbReference type="NCBI Taxonomy" id="2478898"/>
    <lineage>
        <taxon>Eukaryota</taxon>
        <taxon>Fungi</taxon>
        <taxon>Dikarya</taxon>
        <taxon>Basidiomycota</taxon>
        <taxon>Agaricomycotina</taxon>
        <taxon>Agaricomycetes</taxon>
        <taxon>Polyporales</taxon>
        <taxon>Cerrenaceae</taxon>
        <taxon>Cerrena</taxon>
    </lineage>
</organism>